<sequence>MRELKSNDEASLVLKARARYCASFYIFADTGMRSLAYLSR</sequence>
<name>B9D400_CAMRE</name>
<dbReference type="EMBL" id="ACFU01000023">
    <property type="protein sequence ID" value="EEF13302.1"/>
    <property type="molecule type" value="Genomic_DNA"/>
</dbReference>
<protein>
    <submittedName>
        <fullName evidence="1">Uncharacterized protein</fullName>
    </submittedName>
</protein>
<keyword evidence="2" id="KW-1185">Reference proteome</keyword>
<proteinExistence type="predicted"/>
<accession>B9D400</accession>
<evidence type="ECO:0000313" key="1">
    <source>
        <dbReference type="EMBL" id="EEF13302.1"/>
    </source>
</evidence>
<comment type="caution">
    <text evidence="1">The sequence shown here is derived from an EMBL/GenBank/DDBJ whole genome shotgun (WGS) entry which is preliminary data.</text>
</comment>
<organism evidence="1 2">
    <name type="scientific">Campylobacter rectus RM3267</name>
    <dbReference type="NCBI Taxonomy" id="553218"/>
    <lineage>
        <taxon>Bacteria</taxon>
        <taxon>Pseudomonadati</taxon>
        <taxon>Campylobacterota</taxon>
        <taxon>Epsilonproteobacteria</taxon>
        <taxon>Campylobacterales</taxon>
        <taxon>Campylobacteraceae</taxon>
        <taxon>Campylobacter</taxon>
    </lineage>
</organism>
<dbReference type="Proteomes" id="UP000003082">
    <property type="component" value="Unassembled WGS sequence"/>
</dbReference>
<dbReference type="AlphaFoldDB" id="B9D400"/>
<evidence type="ECO:0000313" key="2">
    <source>
        <dbReference type="Proteomes" id="UP000003082"/>
    </source>
</evidence>
<reference evidence="1 2" key="1">
    <citation type="submission" date="2008-08" db="EMBL/GenBank/DDBJ databases">
        <authorList>
            <person name="Madupu R."/>
            <person name="Durkin A.S."/>
            <person name="Torralba M."/>
            <person name="Methe B."/>
            <person name="Sutton G.G."/>
            <person name="Strausberg R.L."/>
            <person name="Nelson K.E."/>
        </authorList>
    </citation>
    <scope>NUCLEOTIDE SEQUENCE [LARGE SCALE GENOMIC DNA]</scope>
    <source>
        <strain evidence="1 2">RM3267</strain>
    </source>
</reference>
<gene>
    <name evidence="1" type="ORF">CAMRE0001_2696</name>
</gene>